<dbReference type="Proteomes" id="UP001484239">
    <property type="component" value="Unassembled WGS sequence"/>
</dbReference>
<comment type="caution">
    <text evidence="2">The sequence shown here is derived from an EMBL/GenBank/DDBJ whole genome shotgun (WGS) entry which is preliminary data.</text>
</comment>
<keyword evidence="3" id="KW-1185">Reference proteome</keyword>
<dbReference type="InterPro" id="IPR009061">
    <property type="entry name" value="DNA-bd_dom_put_sf"/>
</dbReference>
<protein>
    <submittedName>
        <fullName evidence="2">Helix-turn-helix domain-containing protein</fullName>
    </submittedName>
</protein>
<gene>
    <name evidence="2" type="ORF">WI372_11615</name>
</gene>
<evidence type="ECO:0000313" key="2">
    <source>
        <dbReference type="EMBL" id="MEK9501629.1"/>
    </source>
</evidence>
<proteinExistence type="predicted"/>
<evidence type="ECO:0000259" key="1">
    <source>
        <dbReference type="Pfam" id="PF12728"/>
    </source>
</evidence>
<dbReference type="Pfam" id="PF12728">
    <property type="entry name" value="HTH_17"/>
    <property type="match status" value="1"/>
</dbReference>
<dbReference type="EMBL" id="JBBHLI010000006">
    <property type="protein sequence ID" value="MEK9501629.1"/>
    <property type="molecule type" value="Genomic_DNA"/>
</dbReference>
<dbReference type="InterPro" id="IPR041657">
    <property type="entry name" value="HTH_17"/>
</dbReference>
<sequence>MQTHTLEARATTVSVGEAATRLGVEASTLANWRWRGVGPAFLKVGGRVRYRLCDLASWLDSQSSQNPQSMQREEAR</sequence>
<organism evidence="2 3">
    <name type="scientific">Gaopeijia maritima</name>
    <dbReference type="NCBI Taxonomy" id="3119007"/>
    <lineage>
        <taxon>Bacteria</taxon>
        <taxon>Pseudomonadati</taxon>
        <taxon>Gemmatimonadota</taxon>
        <taxon>Longimicrobiia</taxon>
        <taxon>Gaopeijiales</taxon>
        <taxon>Gaopeijiaceae</taxon>
        <taxon>Gaopeijia</taxon>
    </lineage>
</organism>
<accession>A0ABU9EA58</accession>
<dbReference type="SUPFAM" id="SSF46955">
    <property type="entry name" value="Putative DNA-binding domain"/>
    <property type="match status" value="1"/>
</dbReference>
<evidence type="ECO:0000313" key="3">
    <source>
        <dbReference type="Proteomes" id="UP001484239"/>
    </source>
</evidence>
<name>A0ABU9EA58_9BACT</name>
<feature type="domain" description="Helix-turn-helix" evidence="1">
    <location>
        <begin position="14"/>
        <end position="63"/>
    </location>
</feature>
<dbReference type="RefSeq" id="WP_405287040.1">
    <property type="nucleotide sequence ID" value="NZ_JBBHLI010000006.1"/>
</dbReference>
<reference evidence="2 3" key="1">
    <citation type="submission" date="2024-02" db="EMBL/GenBank/DDBJ databases">
        <title>A novel Gemmatimonadota bacterium.</title>
        <authorList>
            <person name="Du Z.-J."/>
            <person name="Ye Y.-Q."/>
        </authorList>
    </citation>
    <scope>NUCLEOTIDE SEQUENCE [LARGE SCALE GENOMIC DNA]</scope>
    <source>
        <strain evidence="2 3">DH-20</strain>
    </source>
</reference>